<keyword evidence="1" id="KW-0175">Coiled coil</keyword>
<proteinExistence type="predicted"/>
<feature type="compositionally biased region" description="Basic and acidic residues" evidence="2">
    <location>
        <begin position="102"/>
        <end position="118"/>
    </location>
</feature>
<feature type="compositionally biased region" description="Basic and acidic residues" evidence="2">
    <location>
        <begin position="34"/>
        <end position="56"/>
    </location>
</feature>
<feature type="compositionally biased region" description="Low complexity" evidence="2">
    <location>
        <begin position="16"/>
        <end position="30"/>
    </location>
</feature>
<evidence type="ECO:0000313" key="3">
    <source>
        <dbReference type="EMBL" id="GFH46365.1"/>
    </source>
</evidence>
<name>A0AAD3CKK0_9STRA</name>
<feature type="coiled-coil region" evidence="1">
    <location>
        <begin position="395"/>
        <end position="426"/>
    </location>
</feature>
<protein>
    <submittedName>
        <fullName evidence="3">Uncharacterized protein</fullName>
    </submittedName>
</protein>
<feature type="compositionally biased region" description="Low complexity" evidence="2">
    <location>
        <begin position="489"/>
        <end position="500"/>
    </location>
</feature>
<feature type="region of interest" description="Disordered" evidence="2">
    <location>
        <begin position="514"/>
        <end position="555"/>
    </location>
</feature>
<dbReference type="Proteomes" id="UP001054902">
    <property type="component" value="Unassembled WGS sequence"/>
</dbReference>
<dbReference type="AlphaFoldDB" id="A0AAD3CKK0"/>
<accession>A0AAD3CKK0</accession>
<feature type="region of interest" description="Disordered" evidence="2">
    <location>
        <begin position="480"/>
        <end position="500"/>
    </location>
</feature>
<organism evidence="3 4">
    <name type="scientific">Chaetoceros tenuissimus</name>
    <dbReference type="NCBI Taxonomy" id="426638"/>
    <lineage>
        <taxon>Eukaryota</taxon>
        <taxon>Sar</taxon>
        <taxon>Stramenopiles</taxon>
        <taxon>Ochrophyta</taxon>
        <taxon>Bacillariophyta</taxon>
        <taxon>Coscinodiscophyceae</taxon>
        <taxon>Chaetocerotophycidae</taxon>
        <taxon>Chaetocerotales</taxon>
        <taxon>Chaetocerotaceae</taxon>
        <taxon>Chaetoceros</taxon>
    </lineage>
</organism>
<feature type="compositionally biased region" description="Polar residues" evidence="2">
    <location>
        <begin position="1"/>
        <end position="15"/>
    </location>
</feature>
<keyword evidence="4" id="KW-1185">Reference proteome</keyword>
<reference evidence="3 4" key="1">
    <citation type="journal article" date="2021" name="Sci. Rep.">
        <title>The genome of the diatom Chaetoceros tenuissimus carries an ancient integrated fragment of an extant virus.</title>
        <authorList>
            <person name="Hongo Y."/>
            <person name="Kimura K."/>
            <person name="Takaki Y."/>
            <person name="Yoshida Y."/>
            <person name="Baba S."/>
            <person name="Kobayashi G."/>
            <person name="Nagasaki K."/>
            <person name="Hano T."/>
            <person name="Tomaru Y."/>
        </authorList>
    </citation>
    <scope>NUCLEOTIDE SEQUENCE [LARGE SCALE GENOMIC DNA]</scope>
    <source>
        <strain evidence="3 4">NIES-3715</strain>
    </source>
</reference>
<feature type="region of interest" description="Disordered" evidence="2">
    <location>
        <begin position="1"/>
        <end position="122"/>
    </location>
</feature>
<evidence type="ECO:0000313" key="4">
    <source>
        <dbReference type="Proteomes" id="UP001054902"/>
    </source>
</evidence>
<evidence type="ECO:0000256" key="1">
    <source>
        <dbReference type="SAM" id="Coils"/>
    </source>
</evidence>
<feature type="compositionally biased region" description="Polar residues" evidence="2">
    <location>
        <begin position="85"/>
        <end position="94"/>
    </location>
</feature>
<sequence length="555" mass="61901">MSSNHNTNDTSMTTDSKSQTSRGTSRSRGSVIQRAREYNKIIDQNRSRSKSFERTKRTSQKSTGDSQRDRAIASVKEQPKRRYRSSPTPSQRSSKAYPKVVQKQEVKPKEATNKEQAKEQGQPIVTPELLVDALSGHEDGLLAIAERLMEHYDSGYDVMGEAIIDAFADVQKLFQHVVEAAHMEGAAYEATRKEEEIDRLKRALGGNNVEEYQPPDVGNSQPLRHEEFIDQDVRDVLVEAIKKGNGLSKEKEFKECFRIYEQACNSASALLPVDSDHRGRLQLSIARAESMSPERACAILRYVMDDVLRSGLNSNSKVVMPDPSQRGDCVLEKPDIGNTSRASGQGVAAADDAGVLQSSEEVLNSMVEEMKEILSAPVYDNSPLQSVAERFWAALSEAQRSNQKNEEKLEEKLATLKAEFLLAREEWEEKYNLVSHKCNHYKKKIEKMKHADYMEQARVGVSQLGSDYNSDEEYDMISDIRSPSSTLDSPRPSHVSGSSSFVSFSQHAKSLVGSFGCGRKSKNGKDESASSDTSTLMTRKTLSNSSVSNPYSRRS</sequence>
<comment type="caution">
    <text evidence="3">The sequence shown here is derived from an EMBL/GenBank/DDBJ whole genome shotgun (WGS) entry which is preliminary data.</text>
</comment>
<gene>
    <name evidence="3" type="ORF">CTEN210_02839</name>
</gene>
<evidence type="ECO:0000256" key="2">
    <source>
        <dbReference type="SAM" id="MobiDB-lite"/>
    </source>
</evidence>
<dbReference type="EMBL" id="BLLK01000022">
    <property type="protein sequence ID" value="GFH46365.1"/>
    <property type="molecule type" value="Genomic_DNA"/>
</dbReference>
<feature type="compositionally biased region" description="Polar residues" evidence="2">
    <location>
        <begin position="530"/>
        <end position="555"/>
    </location>
</feature>